<evidence type="ECO:0000256" key="1">
    <source>
        <dbReference type="SAM" id="Phobius"/>
    </source>
</evidence>
<dbReference type="Proteomes" id="UP000663873">
    <property type="component" value="Unassembled WGS sequence"/>
</dbReference>
<feature type="non-terminal residue" evidence="2">
    <location>
        <position position="238"/>
    </location>
</feature>
<keyword evidence="1" id="KW-1133">Transmembrane helix</keyword>
<evidence type="ECO:0000313" key="3">
    <source>
        <dbReference type="Proteomes" id="UP000663873"/>
    </source>
</evidence>
<sequence>NSKPSNISELTLLTTISSRKEKRKCIQTTSLYINFIDYIAANFYKYLLINQKLLLVDQNYDKKENTKGGKKYYSNPGVNIDIYLIKDLNYKLPNYTFIIMGCKSKVELNVCQVTFLISLCSIAVILAVFGWFRGIDIGDYEASSASSKSHNTVASVVHAPLRAMPHADDIGSPPLLNNAHSYVQWTFLQMNDVYELKPLGGGTKGGMARVATIRKLLLQENPNTITVVSGDVVSPSAL</sequence>
<feature type="non-terminal residue" evidence="2">
    <location>
        <position position="1"/>
    </location>
</feature>
<keyword evidence="1" id="KW-0472">Membrane</keyword>
<proteinExistence type="predicted"/>
<name>A0A821HPI0_9BILA</name>
<feature type="transmembrane region" description="Helical" evidence="1">
    <location>
        <begin position="113"/>
        <end position="132"/>
    </location>
</feature>
<dbReference type="Gene3D" id="3.60.21.10">
    <property type="match status" value="1"/>
</dbReference>
<dbReference type="AlphaFoldDB" id="A0A821HPI0"/>
<organism evidence="2 3">
    <name type="scientific">Rotaria socialis</name>
    <dbReference type="NCBI Taxonomy" id="392032"/>
    <lineage>
        <taxon>Eukaryota</taxon>
        <taxon>Metazoa</taxon>
        <taxon>Spiralia</taxon>
        <taxon>Gnathifera</taxon>
        <taxon>Rotifera</taxon>
        <taxon>Eurotatoria</taxon>
        <taxon>Bdelloidea</taxon>
        <taxon>Philodinida</taxon>
        <taxon>Philodinidae</taxon>
        <taxon>Rotaria</taxon>
    </lineage>
</organism>
<dbReference type="InterPro" id="IPR029052">
    <property type="entry name" value="Metallo-depent_PP-like"/>
</dbReference>
<gene>
    <name evidence="2" type="ORF">UJA718_LOCUS35594</name>
</gene>
<protein>
    <submittedName>
        <fullName evidence="2">Uncharacterized protein</fullName>
    </submittedName>
</protein>
<accession>A0A821HPI0</accession>
<dbReference type="SUPFAM" id="SSF56300">
    <property type="entry name" value="Metallo-dependent phosphatases"/>
    <property type="match status" value="1"/>
</dbReference>
<keyword evidence="3" id="KW-1185">Reference proteome</keyword>
<reference evidence="2" key="1">
    <citation type="submission" date="2021-02" db="EMBL/GenBank/DDBJ databases">
        <authorList>
            <person name="Nowell W R."/>
        </authorList>
    </citation>
    <scope>NUCLEOTIDE SEQUENCE</scope>
</reference>
<comment type="caution">
    <text evidence="2">The sequence shown here is derived from an EMBL/GenBank/DDBJ whole genome shotgun (WGS) entry which is preliminary data.</text>
</comment>
<dbReference type="EMBL" id="CAJOBP010033437">
    <property type="protein sequence ID" value="CAF4687875.1"/>
    <property type="molecule type" value="Genomic_DNA"/>
</dbReference>
<evidence type="ECO:0000313" key="2">
    <source>
        <dbReference type="EMBL" id="CAF4687875.1"/>
    </source>
</evidence>
<keyword evidence="1" id="KW-0812">Transmembrane</keyword>